<dbReference type="OrthoDB" id="4656735at2759"/>
<accession>A0A2V1DB96</accession>
<dbReference type="AlphaFoldDB" id="A0A2V1DB96"/>
<name>A0A2V1DB96_9PLEO</name>
<protein>
    <submittedName>
        <fullName evidence="1">Uncharacterized protein</fullName>
    </submittedName>
</protein>
<evidence type="ECO:0000313" key="2">
    <source>
        <dbReference type="Proteomes" id="UP000244855"/>
    </source>
</evidence>
<organism evidence="1 2">
    <name type="scientific">Periconia macrospinosa</name>
    <dbReference type="NCBI Taxonomy" id="97972"/>
    <lineage>
        <taxon>Eukaryota</taxon>
        <taxon>Fungi</taxon>
        <taxon>Dikarya</taxon>
        <taxon>Ascomycota</taxon>
        <taxon>Pezizomycotina</taxon>
        <taxon>Dothideomycetes</taxon>
        <taxon>Pleosporomycetidae</taxon>
        <taxon>Pleosporales</taxon>
        <taxon>Massarineae</taxon>
        <taxon>Periconiaceae</taxon>
        <taxon>Periconia</taxon>
    </lineage>
</organism>
<reference evidence="1 2" key="1">
    <citation type="journal article" date="2018" name="Sci. Rep.">
        <title>Comparative genomics provides insights into the lifestyle and reveals functional heterogeneity of dark septate endophytic fungi.</title>
        <authorList>
            <person name="Knapp D.G."/>
            <person name="Nemeth J.B."/>
            <person name="Barry K."/>
            <person name="Hainaut M."/>
            <person name="Henrissat B."/>
            <person name="Johnson J."/>
            <person name="Kuo A."/>
            <person name="Lim J.H.P."/>
            <person name="Lipzen A."/>
            <person name="Nolan M."/>
            <person name="Ohm R.A."/>
            <person name="Tamas L."/>
            <person name="Grigoriev I.V."/>
            <person name="Spatafora J.W."/>
            <person name="Nagy L.G."/>
            <person name="Kovacs G.M."/>
        </authorList>
    </citation>
    <scope>NUCLEOTIDE SEQUENCE [LARGE SCALE GENOMIC DNA]</scope>
    <source>
        <strain evidence="1 2">DSE2036</strain>
    </source>
</reference>
<proteinExistence type="predicted"/>
<gene>
    <name evidence="1" type="ORF">DM02DRAFT_661061</name>
</gene>
<evidence type="ECO:0000313" key="1">
    <source>
        <dbReference type="EMBL" id="PVH94444.1"/>
    </source>
</evidence>
<keyword evidence="2" id="KW-1185">Reference proteome</keyword>
<dbReference type="EMBL" id="KZ805535">
    <property type="protein sequence ID" value="PVH94444.1"/>
    <property type="molecule type" value="Genomic_DNA"/>
</dbReference>
<sequence length="484" mass="54344">MNPIPVDECLGIAIDHRLRKLFRPVLQNQGREFGLHQDKIVGLGRSLLRGNEQVPKDELLVTRQLASPASIGGLVVVLLKPPNSLPYHYGLDLTVQSCPTLAALDEGFRVVTCGSLSLEDITTVDSLPFIRPKDKLPPGFKRNRYLQVFEILKAKRPDVILCMWQDKDAIGTKLESVQSIGVGKIFENSAGEIQLGPGLMATKVNAFHPSYAMYHHPTFSCFRQLLLLEIAQACNKYAGNWTQLEWMTELRERCRMRASELCIRKERNIKHFRDCLANALTSMKTVIISLRGETMTEQTRNHASYDTLLRTSLCDYSNDISLCLREIWIIRESIHPEDLSEEDKGTISDAVALCLKFLKDVVKDIHGKNSLTANSKVGTHGVYEASRMEALVSRQYRLRSEEGPKSAELVCSFLVDLNWIFELAEKGGVYKTCLNDVADLFLLFSLEFERILGELMAVKGGNSQQSSDLFEEALVEITSGIGHL</sequence>
<dbReference type="Proteomes" id="UP000244855">
    <property type="component" value="Unassembled WGS sequence"/>
</dbReference>